<dbReference type="InterPro" id="IPR000215">
    <property type="entry name" value="Serpin_fam"/>
</dbReference>
<evidence type="ECO:0000313" key="10">
    <source>
        <dbReference type="RefSeq" id="XP_005177805.2"/>
    </source>
</evidence>
<dbReference type="SUPFAM" id="SSF56574">
    <property type="entry name" value="Serpins"/>
    <property type="match status" value="2"/>
</dbReference>
<dbReference type="RefSeq" id="XP_005177805.2">
    <property type="nucleotide sequence ID" value="XM_005177748.4"/>
</dbReference>
<keyword evidence="9" id="KW-1185">Reference proteome</keyword>
<dbReference type="PRINTS" id="PR00947">
    <property type="entry name" value="CUTICLE"/>
</dbReference>
<evidence type="ECO:0000259" key="8">
    <source>
        <dbReference type="SMART" id="SM00093"/>
    </source>
</evidence>
<evidence type="ECO:0000256" key="1">
    <source>
        <dbReference type="ARBA" id="ARBA00009500"/>
    </source>
</evidence>
<feature type="domain" description="Serpin" evidence="8">
    <location>
        <begin position="568"/>
        <end position="923"/>
    </location>
</feature>
<sequence length="923" mass="103077">MRLNGNLPTILSTLLLCLVGHSRTTSCSPQFSDSLANFSKDIFSEIYQKNSDKNIIFSPFSIQTCLAMVRLGADGETATEMANVLNFSGQSVEKVMENYHKILSKYDDGKTLRIANKIYVAKDYAVRDTYNNVLTKNFYSSVENVDFGQEMKTAKLINSWVESKTDNAIHDIVSPESLSNDTRLMLLSAIHFKGSWEKPFDAKNTKESDFCTNETETIKVQMMSKAGIMSAKEISELDARVVRLPYRDCDLSMIIILPNARNGLPDLVEKLKTFSLASLAGQGLRTIGVRLYLPKFKTKFEVVLNDSLKKLGMKQIFSQANLSKMLTGVEPLRVSDVVHKAYIDVNEVGTSADGATSIGIMPRTAPLDVRADHPFYYVIVNEDFVPLFQGTFVGICGAGHGQASSYAVVTQHNDNGGYGSKYDGEYSHGVEDYGKTDGHSEHGDGDHSSDYYSHPQYEFAYGVEDSKTGDIKEQWESRDGDKVQGSYSLKESDGTTRIVQYTSDKKTGFEATVHKIGQANNEDGGADHYGHHGFLGIFFCILLACLQGTTTTPFDSQNFHSSLSNFSRNIFTEIFQTNSEDNIIFSPFSIQTCLAMVRMGADGATAAEMDYGLTFTSQSEENIGANYQELLTKFKDGKILKIANKIYVANKYSLKNTYHEILGEKFFSSVENVDFTESEKTAELVNSWIESKTDNAIHHIISPDTVTNDTRLMLVSAIYFKGNWQKPFDTKYTREADFYMANNKTMKVEMMFGAGMMSCDIIRELDAKVIRLPYKDSDLYMMVILPNSRNGLKDLMEKLKTFSLSSLTAERLGYFGTFLYLPKFKVEFEILLNEPLKMLGMQHMFTDANLSKMLTASEPLQVTSVIHKAFIDVNEVGTAASGAAGIPVMTKTKPFDFRADHPFYYVIMNGDSIPLFQGTFVGI</sequence>
<feature type="chain" id="PRO_5047039711" evidence="7">
    <location>
        <begin position="25"/>
        <end position="923"/>
    </location>
</feature>
<keyword evidence="4" id="KW-0193">Cuticle</keyword>
<keyword evidence="3" id="KW-0722">Serine protease inhibitor</keyword>
<keyword evidence="2" id="KW-0646">Protease inhibitor</keyword>
<dbReference type="InterPro" id="IPR042185">
    <property type="entry name" value="Serpin_sf_2"/>
</dbReference>
<keyword evidence="7" id="KW-0732">Signal</keyword>
<comment type="similarity">
    <text evidence="1 5">Belongs to the serpin family.</text>
</comment>
<dbReference type="OrthoDB" id="671595at2759"/>
<organism evidence="9 10">
    <name type="scientific">Musca domestica</name>
    <name type="common">House fly</name>
    <dbReference type="NCBI Taxonomy" id="7370"/>
    <lineage>
        <taxon>Eukaryota</taxon>
        <taxon>Metazoa</taxon>
        <taxon>Ecdysozoa</taxon>
        <taxon>Arthropoda</taxon>
        <taxon>Hexapoda</taxon>
        <taxon>Insecta</taxon>
        <taxon>Pterygota</taxon>
        <taxon>Neoptera</taxon>
        <taxon>Endopterygota</taxon>
        <taxon>Diptera</taxon>
        <taxon>Brachycera</taxon>
        <taxon>Muscomorpha</taxon>
        <taxon>Muscoidea</taxon>
        <taxon>Muscidae</taxon>
        <taxon>Musca</taxon>
    </lineage>
</organism>
<name>A0A9J7CMH0_MUSDO</name>
<reference evidence="10" key="1">
    <citation type="submission" date="2025-08" db="UniProtKB">
        <authorList>
            <consortium name="RefSeq"/>
        </authorList>
    </citation>
    <scope>IDENTIFICATION</scope>
    <source>
        <strain evidence="10">Aabys</strain>
        <tissue evidence="10">Whole body</tissue>
    </source>
</reference>
<dbReference type="Pfam" id="PF00079">
    <property type="entry name" value="Serpin"/>
    <property type="match status" value="2"/>
</dbReference>
<dbReference type="Pfam" id="PF00379">
    <property type="entry name" value="Chitin_bind_4"/>
    <property type="match status" value="1"/>
</dbReference>
<evidence type="ECO:0000256" key="4">
    <source>
        <dbReference type="PROSITE-ProRule" id="PRU00497"/>
    </source>
</evidence>
<dbReference type="PANTHER" id="PTHR11461">
    <property type="entry name" value="SERINE PROTEASE INHIBITOR, SERPIN"/>
    <property type="match status" value="1"/>
</dbReference>
<dbReference type="CDD" id="cd19601">
    <property type="entry name" value="serpin42Da-like"/>
    <property type="match status" value="2"/>
</dbReference>
<dbReference type="VEuPathDB" id="VectorBase:MDOA014007"/>
<dbReference type="Proteomes" id="UP001652621">
    <property type="component" value="Unplaced"/>
</dbReference>
<dbReference type="Gene3D" id="2.30.39.10">
    <property type="entry name" value="Alpha-1-antitrypsin, domain 1"/>
    <property type="match status" value="2"/>
</dbReference>
<gene>
    <name evidence="10" type="primary">LOC101894019</name>
</gene>
<evidence type="ECO:0000256" key="7">
    <source>
        <dbReference type="SAM" id="SignalP"/>
    </source>
</evidence>
<dbReference type="InterPro" id="IPR042178">
    <property type="entry name" value="Serpin_sf_1"/>
</dbReference>
<dbReference type="SMART" id="SM00093">
    <property type="entry name" value="SERPIN"/>
    <property type="match status" value="2"/>
</dbReference>
<feature type="region of interest" description="Disordered" evidence="6">
    <location>
        <begin position="429"/>
        <end position="449"/>
    </location>
</feature>
<feature type="domain" description="Serpin" evidence="8">
    <location>
        <begin position="40"/>
        <end position="395"/>
    </location>
</feature>
<evidence type="ECO:0000256" key="5">
    <source>
        <dbReference type="RuleBase" id="RU000411"/>
    </source>
</evidence>
<accession>A0A9J7CMH0</accession>
<evidence type="ECO:0000256" key="2">
    <source>
        <dbReference type="ARBA" id="ARBA00022690"/>
    </source>
</evidence>
<protein>
    <submittedName>
        <fullName evidence="10">Uncharacterized protein LOC101894019</fullName>
    </submittedName>
</protein>
<dbReference type="InterPro" id="IPR000618">
    <property type="entry name" value="Insect_cuticle"/>
</dbReference>
<dbReference type="PROSITE" id="PS51155">
    <property type="entry name" value="CHIT_BIND_RR_2"/>
    <property type="match status" value="1"/>
</dbReference>
<dbReference type="InterPro" id="IPR023795">
    <property type="entry name" value="Serpin_CS"/>
</dbReference>
<dbReference type="Gene3D" id="3.30.497.10">
    <property type="entry name" value="Antithrombin, subunit I, domain 2"/>
    <property type="match status" value="2"/>
</dbReference>
<dbReference type="VEuPathDB" id="VectorBase:MDOMA2_005928"/>
<feature type="signal peptide" evidence="7">
    <location>
        <begin position="1"/>
        <end position="24"/>
    </location>
</feature>
<dbReference type="PANTHER" id="PTHR11461:SF211">
    <property type="entry name" value="GH10112P-RELATED"/>
    <property type="match status" value="1"/>
</dbReference>
<dbReference type="GeneID" id="101894019"/>
<dbReference type="InterPro" id="IPR036186">
    <property type="entry name" value="Serpin_sf"/>
</dbReference>
<evidence type="ECO:0000256" key="3">
    <source>
        <dbReference type="ARBA" id="ARBA00022900"/>
    </source>
</evidence>
<evidence type="ECO:0000313" key="9">
    <source>
        <dbReference type="Proteomes" id="UP001652621"/>
    </source>
</evidence>
<dbReference type="eggNOG" id="KOG2392">
    <property type="taxonomic scope" value="Eukaryota"/>
</dbReference>
<dbReference type="InterPro" id="IPR023796">
    <property type="entry name" value="Serpin_dom"/>
</dbReference>
<dbReference type="PROSITE" id="PS00284">
    <property type="entry name" value="SERPIN"/>
    <property type="match status" value="1"/>
</dbReference>
<evidence type="ECO:0000256" key="6">
    <source>
        <dbReference type="SAM" id="MobiDB-lite"/>
    </source>
</evidence>
<proteinExistence type="inferred from homology"/>